<gene>
    <name evidence="2" type="ORF">ROI90_13635</name>
</gene>
<accession>A0ABU3TJ89</accession>
<sequence length="1130" mass="117611">MLVAATPRKKQSETFLLPYFMKKTYNAVEKQPSWFRLFIAWAFVLLPGAGFAQTFVERMGTTATEGQTVDSYEANLGFDNDNEKGFTYATTGTTPPVLSLTNASTGSAGPNVYFANVAAASTFTISSVSTAGFSSASLTFLLNAPAGAFASSNVAANNSRFRVLFGIGTVNSAGTVSYDYNNIPYTYSAGSAGGWGTATVTLPANAVGNPLVSIRFSRVNVTSNTFDYRLDDATLTGTTTGVVTAQPNNLDFGDVQVGSNGTAQVIRVSGQDLTGNLTLTAPSGYQIRAFGSGTYGSSLALAANNGVVPSTRVQVRFVPTAAGVNNGTLVISSPGVPSAEVDLTGNGVVPTLSANPASIAFGSVFVGQSSTPQNVTISGTNVVSNVTVTAPTGFRVRRTSSDSYAQSIVLTAAEVSTGFTFQAAFQPTTAGAYSSAINITTPNASTSVAVTGQADPIPTGPFIVVNPNSLDFGTVSATGSAQTLTFAVNAGNLTAPLVLTGSSNNIVFRDASAGGSFTNGPLVIAPSSGTVSIRNIEVQLTGPIASGPFTGSITASSTGATNQVVTITANSTGNNSVINASGNLTLFSTVPGVPSDVQSYTLSGSNLLQDITVVAPQYFQVSTDPNFTGISGTGNTIVVARNSGPDVTATTIYVRFVPTDARTVSSLILNSSPPAVRQGIPVAGTSEPTIQIVNAFQEVSLVVLNTTSASQALTINAQRVLQPVTISKVLATNPLNPGNAPQFELSLDNVTFTNTLTLTPNTTTYTINQQIYVRYKPTYLGTAQSTLQFQSNDFANKSVQAFGANDLLSGRSIDVEPTLRSTATVTRSGSTATVTFDLPANYAQLGYGEGRLIVASTNPNLPGSNQPLDGNSYQTGNQTYGQGPQIAPGYFSVYAGANQTVVVDGLDLATTYYFYTFEYNNIDNGVGGNTSVIGAENYLSPPVPNTIPGIIAPSPLPVTLVSFSAKVKNNQVALNWETAAELNNKHFEVQRSRDGRSFETVLIREGKGTTSSRTVYNEVDKKPLNGVSYYRLKQVDLDGSSSFSSLVAVSFLNSGDVTMYPNPVEDQLTIELGGSTEGVTAVITDMTGRVISTQKLGADSKLNMSSLQTGTYLVTVGEGTAKVTRRIVKK</sequence>
<evidence type="ECO:0000259" key="1">
    <source>
        <dbReference type="Pfam" id="PF18962"/>
    </source>
</evidence>
<dbReference type="Gene3D" id="2.60.40.10">
    <property type="entry name" value="Immunoglobulins"/>
    <property type="match status" value="3"/>
</dbReference>
<dbReference type="NCBIfam" id="NF012200">
    <property type="entry name" value="choice_anch_D"/>
    <property type="match status" value="2"/>
</dbReference>
<dbReference type="EMBL" id="JAWDJT010000008">
    <property type="protein sequence ID" value="MDU0371444.1"/>
    <property type="molecule type" value="Genomic_DNA"/>
</dbReference>
<dbReference type="NCBIfam" id="TIGR04183">
    <property type="entry name" value="Por_Secre_tail"/>
    <property type="match status" value="1"/>
</dbReference>
<dbReference type="Pfam" id="PF18962">
    <property type="entry name" value="Por_Secre_tail"/>
    <property type="match status" value="1"/>
</dbReference>
<dbReference type="Proteomes" id="UP001250698">
    <property type="component" value="Unassembled WGS sequence"/>
</dbReference>
<evidence type="ECO:0000313" key="3">
    <source>
        <dbReference type="Proteomes" id="UP001250698"/>
    </source>
</evidence>
<protein>
    <submittedName>
        <fullName evidence="2">T9SS type A sorting domain-containing protein</fullName>
    </submittedName>
</protein>
<reference evidence="2 3" key="1">
    <citation type="submission" date="2023-10" db="EMBL/GenBank/DDBJ databases">
        <title>Hymenobacter endophyticus sp. nov., an isolate from the leaf tissues of wheat.</title>
        <authorList>
            <person name="Dai Y."/>
        </authorList>
    </citation>
    <scope>NUCLEOTIDE SEQUENCE [LARGE SCALE GENOMIC DNA]</scope>
    <source>
        <strain evidence="2 3">ZK17L-C2</strain>
    </source>
</reference>
<dbReference type="InterPro" id="IPR026444">
    <property type="entry name" value="Secre_tail"/>
</dbReference>
<keyword evidence="3" id="KW-1185">Reference proteome</keyword>
<organism evidence="2 3">
    <name type="scientific">Hymenobacter endophyticus</name>
    <dbReference type="NCBI Taxonomy" id="3076335"/>
    <lineage>
        <taxon>Bacteria</taxon>
        <taxon>Pseudomonadati</taxon>
        <taxon>Bacteroidota</taxon>
        <taxon>Cytophagia</taxon>
        <taxon>Cytophagales</taxon>
        <taxon>Hymenobacteraceae</taxon>
        <taxon>Hymenobacter</taxon>
    </lineage>
</organism>
<comment type="caution">
    <text evidence="2">The sequence shown here is derived from an EMBL/GenBank/DDBJ whole genome shotgun (WGS) entry which is preliminary data.</text>
</comment>
<proteinExistence type="predicted"/>
<dbReference type="RefSeq" id="WP_315998902.1">
    <property type="nucleotide sequence ID" value="NZ_JAWDJT010000008.1"/>
</dbReference>
<feature type="domain" description="Secretion system C-terminal sorting" evidence="1">
    <location>
        <begin position="1059"/>
        <end position="1128"/>
    </location>
</feature>
<evidence type="ECO:0000313" key="2">
    <source>
        <dbReference type="EMBL" id="MDU0371444.1"/>
    </source>
</evidence>
<dbReference type="InterPro" id="IPR013783">
    <property type="entry name" value="Ig-like_fold"/>
</dbReference>
<name>A0ABU3TJ89_9BACT</name>